<evidence type="ECO:0000256" key="8">
    <source>
        <dbReference type="ARBA" id="ARBA00023136"/>
    </source>
</evidence>
<reference evidence="11" key="1">
    <citation type="submission" date="2020-03" db="EMBL/GenBank/DDBJ databases">
        <title>Draft sequencing of Calidifontibacter sp. DB0510.</title>
        <authorList>
            <person name="Kim D.-U."/>
        </authorList>
    </citation>
    <scope>NUCLEOTIDE SEQUENCE</scope>
    <source>
        <strain evidence="11">DB0510</strain>
    </source>
</reference>
<dbReference type="PANTHER" id="PTHR32507">
    <property type="entry name" value="NA(+)/H(+) ANTIPORTER 1"/>
    <property type="match status" value="1"/>
</dbReference>
<dbReference type="GO" id="GO:1902600">
    <property type="term" value="P:proton transmembrane transport"/>
    <property type="evidence" value="ECO:0007669"/>
    <property type="project" value="InterPro"/>
</dbReference>
<feature type="transmembrane region" description="Helical" evidence="9">
    <location>
        <begin position="285"/>
        <end position="305"/>
    </location>
</feature>
<evidence type="ECO:0000313" key="12">
    <source>
        <dbReference type="Proteomes" id="UP000744769"/>
    </source>
</evidence>
<feature type="transmembrane region" description="Helical" evidence="9">
    <location>
        <begin position="256"/>
        <end position="273"/>
    </location>
</feature>
<dbReference type="Gene3D" id="3.30.70.1450">
    <property type="entry name" value="Regulator of K+ conductance, C-terminal domain"/>
    <property type="match status" value="1"/>
</dbReference>
<dbReference type="NCBIfam" id="NF003715">
    <property type="entry name" value="PRK05326.1-2"/>
    <property type="match status" value="1"/>
</dbReference>
<feature type="transmembrane region" description="Helical" evidence="9">
    <location>
        <begin position="232"/>
        <end position="250"/>
    </location>
</feature>
<keyword evidence="8 9" id="KW-0472">Membrane</keyword>
<dbReference type="AlphaFoldDB" id="A0A967EGX2"/>
<dbReference type="PANTHER" id="PTHR32507:SF7">
    <property type="entry name" value="K(+)_H(+) ANTIPORTER NHAP2"/>
    <property type="match status" value="1"/>
</dbReference>
<gene>
    <name evidence="11" type="ORF">G9U51_07570</name>
</gene>
<feature type="transmembrane region" description="Helical" evidence="9">
    <location>
        <begin position="311"/>
        <end position="334"/>
    </location>
</feature>
<feature type="transmembrane region" description="Helical" evidence="9">
    <location>
        <begin position="374"/>
        <end position="391"/>
    </location>
</feature>
<dbReference type="InterPro" id="IPR038770">
    <property type="entry name" value="Na+/solute_symporter_sf"/>
</dbReference>
<accession>A0A967EGX2</accession>
<keyword evidence="6 9" id="KW-1133">Transmembrane helix</keyword>
<evidence type="ECO:0000256" key="2">
    <source>
        <dbReference type="ARBA" id="ARBA00022448"/>
    </source>
</evidence>
<evidence type="ECO:0000256" key="4">
    <source>
        <dbReference type="ARBA" id="ARBA00022475"/>
    </source>
</evidence>
<keyword evidence="12" id="KW-1185">Reference proteome</keyword>
<dbReference type="GO" id="GO:0005886">
    <property type="term" value="C:plasma membrane"/>
    <property type="evidence" value="ECO:0007669"/>
    <property type="project" value="UniProtKB-SubCell"/>
</dbReference>
<dbReference type="Pfam" id="PF00999">
    <property type="entry name" value="Na_H_Exchanger"/>
    <property type="match status" value="1"/>
</dbReference>
<dbReference type="Proteomes" id="UP000744769">
    <property type="component" value="Unassembled WGS sequence"/>
</dbReference>
<feature type="transmembrane region" description="Helical" evidence="9">
    <location>
        <begin position="195"/>
        <end position="220"/>
    </location>
</feature>
<dbReference type="SUPFAM" id="SSF116726">
    <property type="entry name" value="TrkA C-terminal domain-like"/>
    <property type="match status" value="1"/>
</dbReference>
<keyword evidence="4" id="KW-1003">Cell membrane</keyword>
<evidence type="ECO:0000256" key="3">
    <source>
        <dbReference type="ARBA" id="ARBA00022449"/>
    </source>
</evidence>
<dbReference type="InterPro" id="IPR006153">
    <property type="entry name" value="Cation/H_exchanger_TM"/>
</dbReference>
<evidence type="ECO:0000256" key="1">
    <source>
        <dbReference type="ARBA" id="ARBA00004651"/>
    </source>
</evidence>
<feature type="transmembrane region" description="Helical" evidence="9">
    <location>
        <begin position="20"/>
        <end position="39"/>
    </location>
</feature>
<dbReference type="InterPro" id="IPR006037">
    <property type="entry name" value="RCK_C"/>
</dbReference>
<dbReference type="EMBL" id="JAAOIV010000004">
    <property type="protein sequence ID" value="NHN55638.1"/>
    <property type="molecule type" value="Genomic_DNA"/>
</dbReference>
<feature type="transmembrane region" description="Helical" evidence="9">
    <location>
        <begin position="69"/>
        <end position="88"/>
    </location>
</feature>
<name>A0A967EGX2_9MICO</name>
<evidence type="ECO:0000256" key="7">
    <source>
        <dbReference type="ARBA" id="ARBA00023065"/>
    </source>
</evidence>
<feature type="transmembrane region" description="Helical" evidence="9">
    <location>
        <begin position="100"/>
        <end position="125"/>
    </location>
</feature>
<comment type="caution">
    <text evidence="11">The sequence shown here is derived from an EMBL/GenBank/DDBJ whole genome shotgun (WGS) entry which is preliminary data.</text>
</comment>
<dbReference type="Pfam" id="PF02080">
    <property type="entry name" value="TrkA_C"/>
    <property type="match status" value="1"/>
</dbReference>
<protein>
    <submittedName>
        <fullName evidence="11">Potassium/proton antiporter</fullName>
    </submittedName>
</protein>
<dbReference type="InterPro" id="IPR036721">
    <property type="entry name" value="RCK_C_sf"/>
</dbReference>
<keyword evidence="7" id="KW-0406">Ion transport</keyword>
<keyword evidence="3" id="KW-0050">Antiport</keyword>
<dbReference type="GO" id="GO:0006813">
    <property type="term" value="P:potassium ion transport"/>
    <property type="evidence" value="ECO:0007669"/>
    <property type="project" value="InterPro"/>
</dbReference>
<proteinExistence type="predicted"/>
<dbReference type="GO" id="GO:0008324">
    <property type="term" value="F:monoatomic cation transmembrane transporter activity"/>
    <property type="evidence" value="ECO:0007669"/>
    <property type="project" value="InterPro"/>
</dbReference>
<dbReference type="Gene3D" id="1.20.1530.20">
    <property type="match status" value="1"/>
</dbReference>
<dbReference type="RefSeq" id="WP_166195531.1">
    <property type="nucleotide sequence ID" value="NZ_JAAOIV010000004.1"/>
</dbReference>
<evidence type="ECO:0000256" key="6">
    <source>
        <dbReference type="ARBA" id="ARBA00022989"/>
    </source>
</evidence>
<comment type="subcellular location">
    <subcellularLocation>
        <location evidence="1">Cell membrane</location>
        <topology evidence="1">Multi-pass membrane protein</topology>
    </subcellularLocation>
</comment>
<evidence type="ECO:0000313" key="11">
    <source>
        <dbReference type="EMBL" id="NHN55638.1"/>
    </source>
</evidence>
<evidence type="ECO:0000256" key="5">
    <source>
        <dbReference type="ARBA" id="ARBA00022692"/>
    </source>
</evidence>
<sequence>MTPPALASVSGFTPEDLTTSLLIGSIVLLIAVAAVRLANRSGLPTLLIYLGLGLVVGESGFGLRFSDAVLTQVLGYTALVLILAEGGLTTQWSAIRRSVAPAIVLSTVGVLVSVAVVGVAAHYLLGLSWTVALLLGAITSSTDAAAVFSVLRRVPLPSRITGLLEAESGFNDAPVVLLVLALAEQAAPDGAPHPWWQVAAFAVLELAGGAAIGLVLGYAVGRVIKRVASGSSGLFSIGVLAIPVLAYAVADLAHTSGFIATYLSALVLGNLHLPHRQAVRGFAQALGWLAQIGLFVLLGLLASPTRLVHQIVPALVIGTVLLLLARPLSVLVSVPWFGIRWRERIFLSWAGLRGAVPVVLATVPLTLGTRNTEWIFDLVFVLVVVFTLVQAPTLPWVARRLGVVDESHTLDVELESTPLEELRAEVLLVRVGTSSQLHGVEVQELRLPRDADVTLVVREGHTMVPTRRTVLHRGDRFLIVTTETHRADVIRRIRAVSDEGRMAGWRRHGTRIDRSIAPPPRHT</sequence>
<feature type="domain" description="RCK C-terminal" evidence="10">
    <location>
        <begin position="414"/>
        <end position="496"/>
    </location>
</feature>
<evidence type="ECO:0000259" key="10">
    <source>
        <dbReference type="PROSITE" id="PS51202"/>
    </source>
</evidence>
<dbReference type="GO" id="GO:0015297">
    <property type="term" value="F:antiporter activity"/>
    <property type="evidence" value="ECO:0007669"/>
    <property type="project" value="UniProtKB-KW"/>
</dbReference>
<evidence type="ECO:0000256" key="9">
    <source>
        <dbReference type="SAM" id="Phobius"/>
    </source>
</evidence>
<keyword evidence="5 9" id="KW-0812">Transmembrane</keyword>
<keyword evidence="2" id="KW-0813">Transport</keyword>
<organism evidence="11 12">
    <name type="scientific">Metallococcus carri</name>
    <dbReference type="NCBI Taxonomy" id="1656884"/>
    <lineage>
        <taxon>Bacteria</taxon>
        <taxon>Bacillati</taxon>
        <taxon>Actinomycetota</taxon>
        <taxon>Actinomycetes</taxon>
        <taxon>Micrococcales</taxon>
        <taxon>Dermacoccaceae</taxon>
        <taxon>Metallococcus</taxon>
    </lineage>
</organism>
<dbReference type="PROSITE" id="PS51202">
    <property type="entry name" value="RCK_C"/>
    <property type="match status" value="1"/>
</dbReference>
<dbReference type="NCBIfam" id="NF003716">
    <property type="entry name" value="PRK05326.1-3"/>
    <property type="match status" value="1"/>
</dbReference>
<feature type="transmembrane region" description="Helical" evidence="9">
    <location>
        <begin position="346"/>
        <end position="368"/>
    </location>
</feature>
<feature type="transmembrane region" description="Helical" evidence="9">
    <location>
        <begin position="46"/>
        <end position="63"/>
    </location>
</feature>